<evidence type="ECO:0000313" key="3">
    <source>
        <dbReference type="Proteomes" id="UP001396334"/>
    </source>
</evidence>
<dbReference type="Gene3D" id="3.30.420.10">
    <property type="entry name" value="Ribonuclease H-like superfamily/Ribonuclease H"/>
    <property type="match status" value="1"/>
</dbReference>
<evidence type="ECO:0000259" key="1">
    <source>
        <dbReference type="Pfam" id="PF13456"/>
    </source>
</evidence>
<evidence type="ECO:0000313" key="2">
    <source>
        <dbReference type="EMBL" id="KAK8998657.1"/>
    </source>
</evidence>
<dbReference type="InterPro" id="IPR036397">
    <property type="entry name" value="RNaseH_sf"/>
</dbReference>
<name>A0ABR2QDS2_9ROSI</name>
<feature type="domain" description="RNase H type-1" evidence="1">
    <location>
        <begin position="56"/>
        <end position="114"/>
    </location>
</feature>
<reference evidence="2 3" key="1">
    <citation type="journal article" date="2024" name="G3 (Bethesda)">
        <title>Genome assembly of Hibiscus sabdariffa L. provides insights into metabolisms of medicinal natural products.</title>
        <authorList>
            <person name="Kim T."/>
        </authorList>
    </citation>
    <scope>NUCLEOTIDE SEQUENCE [LARGE SCALE GENOMIC DNA]</scope>
    <source>
        <strain evidence="2">TK-2024</strain>
        <tissue evidence="2">Old leaves</tissue>
    </source>
</reference>
<gene>
    <name evidence="2" type="ORF">V6N11_084043</name>
</gene>
<dbReference type="InterPro" id="IPR012337">
    <property type="entry name" value="RNaseH-like_sf"/>
</dbReference>
<proteinExistence type="predicted"/>
<protein>
    <recommendedName>
        <fullName evidence="1">RNase H type-1 domain-containing protein</fullName>
    </recommendedName>
</protein>
<dbReference type="EMBL" id="JBBPBN010000041">
    <property type="protein sequence ID" value="KAK8998657.1"/>
    <property type="molecule type" value="Genomic_DNA"/>
</dbReference>
<dbReference type="InterPro" id="IPR002156">
    <property type="entry name" value="RNaseH_domain"/>
</dbReference>
<keyword evidence="3" id="KW-1185">Reference proteome</keyword>
<dbReference type="Proteomes" id="UP001396334">
    <property type="component" value="Unassembled WGS sequence"/>
</dbReference>
<sequence length="146" mass="16643">MSVWRGVERWARKLHVLLVGLRLRMIGLRLIRMWLEILLMVEHLVVFSKIMRVVGVILEVDSAYAVAAMHHQRKGRVRVPILTQVMALLDMAWEVQVCRIPRQVNRVADGLAKIARLDSLKCEYFEVPPAGIDALLLLDALEAGLD</sequence>
<accession>A0ABR2QDS2</accession>
<dbReference type="Pfam" id="PF13456">
    <property type="entry name" value="RVT_3"/>
    <property type="match status" value="1"/>
</dbReference>
<organism evidence="2 3">
    <name type="scientific">Hibiscus sabdariffa</name>
    <name type="common">roselle</name>
    <dbReference type="NCBI Taxonomy" id="183260"/>
    <lineage>
        <taxon>Eukaryota</taxon>
        <taxon>Viridiplantae</taxon>
        <taxon>Streptophyta</taxon>
        <taxon>Embryophyta</taxon>
        <taxon>Tracheophyta</taxon>
        <taxon>Spermatophyta</taxon>
        <taxon>Magnoliopsida</taxon>
        <taxon>eudicotyledons</taxon>
        <taxon>Gunneridae</taxon>
        <taxon>Pentapetalae</taxon>
        <taxon>rosids</taxon>
        <taxon>malvids</taxon>
        <taxon>Malvales</taxon>
        <taxon>Malvaceae</taxon>
        <taxon>Malvoideae</taxon>
        <taxon>Hibiscus</taxon>
    </lineage>
</organism>
<dbReference type="SUPFAM" id="SSF53098">
    <property type="entry name" value="Ribonuclease H-like"/>
    <property type="match status" value="1"/>
</dbReference>
<comment type="caution">
    <text evidence="2">The sequence shown here is derived from an EMBL/GenBank/DDBJ whole genome shotgun (WGS) entry which is preliminary data.</text>
</comment>